<dbReference type="EMBL" id="JAEPDI010000021">
    <property type="protein sequence ID" value="MCG7941156.1"/>
    <property type="molecule type" value="Genomic_DNA"/>
</dbReference>
<dbReference type="Proteomes" id="UP000886687">
    <property type="component" value="Unassembled WGS sequence"/>
</dbReference>
<dbReference type="GO" id="GO:0003676">
    <property type="term" value="F:nucleic acid binding"/>
    <property type="evidence" value="ECO:0007669"/>
    <property type="project" value="InterPro"/>
</dbReference>
<protein>
    <submittedName>
        <fullName evidence="4">DDE-type integrase/transposase/recombinase</fullName>
    </submittedName>
</protein>
<proteinExistence type="predicted"/>
<dbReference type="Pfam" id="PF00665">
    <property type="entry name" value="rve"/>
    <property type="match status" value="1"/>
</dbReference>
<dbReference type="Gene3D" id="3.30.420.10">
    <property type="entry name" value="Ribonuclease H-like superfamily/Ribonuclease H"/>
    <property type="match status" value="1"/>
</dbReference>
<evidence type="ECO:0000313" key="5">
    <source>
        <dbReference type="Proteomes" id="UP000886687"/>
    </source>
</evidence>
<accession>A0A9E4K9A7</accession>
<evidence type="ECO:0000313" key="4">
    <source>
        <dbReference type="EMBL" id="MCG7941156.1"/>
    </source>
</evidence>
<comment type="caution">
    <text evidence="4">The sequence shown here is derived from an EMBL/GenBank/DDBJ whole genome shotgun (WGS) entry which is preliminary data.</text>
</comment>
<sequence length="234" mass="26339">MINVPDRRRTVELIEEAVDAGAPAQKACEELEISLRTYKRWTDGDGVKADGRPDAERPEPANKLKPEERQQILETCNEEAYRSLPPSQIVPALADKDTYIASESSFYRILKEADQLHRRGRAQAPRRVSKPEAYKATAPNQVWSWDITFLATTITGIFYRLYLVMDIYSRKIVGWEIHENETADHASLLIRKACLAEGISEQGLVLHSDNGSPMKGATMLATLQRLGVVPSFSR</sequence>
<dbReference type="PANTHER" id="PTHR46889">
    <property type="entry name" value="TRANSPOSASE INSF FOR INSERTION SEQUENCE IS3B-RELATED"/>
    <property type="match status" value="1"/>
</dbReference>
<feature type="region of interest" description="Disordered" evidence="1">
    <location>
        <begin position="43"/>
        <end position="69"/>
    </location>
</feature>
<gene>
    <name evidence="4" type="ORF">JAZ04_20170</name>
</gene>
<keyword evidence="2" id="KW-0812">Transmembrane</keyword>
<dbReference type="InterPro" id="IPR001584">
    <property type="entry name" value="Integrase_cat-core"/>
</dbReference>
<feature type="domain" description="Integrase catalytic" evidence="3">
    <location>
        <begin position="135"/>
        <end position="234"/>
    </location>
</feature>
<dbReference type="SUPFAM" id="SSF53098">
    <property type="entry name" value="Ribonuclease H-like"/>
    <property type="match status" value="1"/>
</dbReference>
<keyword evidence="2" id="KW-1133">Transmembrane helix</keyword>
<dbReference type="AlphaFoldDB" id="A0A9E4K9A7"/>
<name>A0A9E4K9A7_9GAMM</name>
<feature type="transmembrane region" description="Helical" evidence="2">
    <location>
        <begin position="142"/>
        <end position="162"/>
    </location>
</feature>
<dbReference type="InterPro" id="IPR036397">
    <property type="entry name" value="RNaseH_sf"/>
</dbReference>
<dbReference type="InterPro" id="IPR050900">
    <property type="entry name" value="Transposase_IS3/IS150/IS904"/>
</dbReference>
<feature type="non-terminal residue" evidence="4">
    <location>
        <position position="234"/>
    </location>
</feature>
<dbReference type="GO" id="GO:0015074">
    <property type="term" value="P:DNA integration"/>
    <property type="evidence" value="ECO:0007669"/>
    <property type="project" value="InterPro"/>
</dbReference>
<dbReference type="PROSITE" id="PS50994">
    <property type="entry name" value="INTEGRASE"/>
    <property type="match status" value="1"/>
</dbReference>
<evidence type="ECO:0000256" key="1">
    <source>
        <dbReference type="SAM" id="MobiDB-lite"/>
    </source>
</evidence>
<dbReference type="InterPro" id="IPR012337">
    <property type="entry name" value="RNaseH-like_sf"/>
</dbReference>
<organism evidence="4 5">
    <name type="scientific">Candidatus Thiodiazotropha lotti</name>
    <dbReference type="NCBI Taxonomy" id="2792787"/>
    <lineage>
        <taxon>Bacteria</taxon>
        <taxon>Pseudomonadati</taxon>
        <taxon>Pseudomonadota</taxon>
        <taxon>Gammaproteobacteria</taxon>
        <taxon>Chromatiales</taxon>
        <taxon>Sedimenticolaceae</taxon>
        <taxon>Candidatus Thiodiazotropha</taxon>
    </lineage>
</organism>
<dbReference type="PANTHER" id="PTHR46889:SF4">
    <property type="entry name" value="TRANSPOSASE INSO FOR INSERTION SEQUENCE ELEMENT IS911B-RELATED"/>
    <property type="match status" value="1"/>
</dbReference>
<evidence type="ECO:0000256" key="2">
    <source>
        <dbReference type="SAM" id="Phobius"/>
    </source>
</evidence>
<evidence type="ECO:0000259" key="3">
    <source>
        <dbReference type="PROSITE" id="PS50994"/>
    </source>
</evidence>
<reference evidence="4" key="1">
    <citation type="journal article" date="2021" name="Proc. Natl. Acad. Sci. U.S.A.">
        <title>Global biogeography of chemosynthetic symbionts reveals both localized and globally distributed symbiont groups. .</title>
        <authorList>
            <person name="Osvatic J.T."/>
            <person name="Wilkins L.G.E."/>
            <person name="Leibrecht L."/>
            <person name="Leray M."/>
            <person name="Zauner S."/>
            <person name="Polzin J."/>
            <person name="Camacho Y."/>
            <person name="Gros O."/>
            <person name="van Gils J.A."/>
            <person name="Eisen J.A."/>
            <person name="Petersen J.M."/>
            <person name="Yuen B."/>
        </authorList>
    </citation>
    <scope>NUCLEOTIDE SEQUENCE</scope>
    <source>
        <strain evidence="4">MAGL173</strain>
    </source>
</reference>
<keyword evidence="2" id="KW-0472">Membrane</keyword>